<keyword evidence="3" id="KW-1185">Reference proteome</keyword>
<proteinExistence type="predicted"/>
<reference evidence="2 3" key="1">
    <citation type="submission" date="2014-11" db="EMBL/GenBank/DDBJ databases">
        <title>Complete Genome Sequence of Pseudoalteromonas sp. Strain OCN003 Isolated from Kaneohe Bay, Oahu, Hawaii.</title>
        <authorList>
            <person name="Beurmann S."/>
            <person name="Videau P."/>
            <person name="Ushijima B."/>
            <person name="Smith A.M."/>
            <person name="Aeby G.S."/>
            <person name="Callahan S.M."/>
            <person name="Belcaid M."/>
        </authorList>
    </citation>
    <scope>NUCLEOTIDE SEQUENCE [LARGE SCALE GENOMIC DNA]</scope>
    <source>
        <strain evidence="2 3">OCN003</strain>
    </source>
</reference>
<name>A0A0A7EDK3_9GAMM</name>
<evidence type="ECO:0000313" key="2">
    <source>
        <dbReference type="EMBL" id="AIY64755.1"/>
    </source>
</evidence>
<dbReference type="EMBL" id="CP009888">
    <property type="protein sequence ID" value="AIY64755.1"/>
    <property type="molecule type" value="Genomic_DNA"/>
</dbReference>
<dbReference type="STRING" id="1348114.OM33_06050"/>
<dbReference type="InterPro" id="IPR055729">
    <property type="entry name" value="DUF7305"/>
</dbReference>
<dbReference type="KEGG" id="pseo:OM33_06050"/>
<accession>A0A0A7EDK3</accession>
<evidence type="ECO:0000259" key="1">
    <source>
        <dbReference type="Pfam" id="PF23981"/>
    </source>
</evidence>
<gene>
    <name evidence="2" type="ORF">OM33_06050</name>
</gene>
<protein>
    <recommendedName>
        <fullName evidence="1">DUF7305 domain-containing protein</fullName>
    </recommendedName>
</protein>
<dbReference type="OrthoDB" id="6145642at2"/>
<evidence type="ECO:0000313" key="3">
    <source>
        <dbReference type="Proteomes" id="UP000030341"/>
    </source>
</evidence>
<dbReference type="eggNOG" id="COG4726">
    <property type="taxonomic scope" value="Bacteria"/>
</dbReference>
<dbReference type="AlphaFoldDB" id="A0A0A7EDK3"/>
<sequence>MPYSHPNKGFAILSVMLLVMMASVLVAGSLKDNFIQERLSGNFHKKMNSRHTAEMGVLSIREEVENMISANPYMELDDFVEAIAANPEMMSDTGLTDHSKYSSEIASVSGDIFTFKTQGSQFEGRDTLSAVFKFVPGNLVTYPSPFATGLTGCDGVVLGGSGEADSYNSADGAYGGTNVGDAVTVSTVSDIGVITIKGGADIQGDVKATSNVIFGGSASISGNLSTNGYVDITSASSFIGGNISALDYVDIKNTIVGGTIQSNSYITLSQVVVGGDVISSPVVGSSSDPSNVSITGETIYGGVFSKGNVFLNNTIIDFDTSDLSFGVQTYGNYIQTYGRVDGGVRVIGDVSLPKWGTTISGDNLLYAGTGSFIEHTNFGLGIYHETEANLLALFDVIEPLEEIPFDDGSGAGDVQCDPLNIDSQMSDINDDYVSNGDLFVSGSGSGDVFVIGETSAEFTRDQNSTSQGSVASLESVKATFLSLERDVIMVDSVAVKGHIKIADNSDVVWFIKGDFEMGGQSTLTIPDGSSLMIIIQGSFTVGAGGEVYTPDVGLTDPDKLPVLSIFSDYVGDGIAIQGGSEDIYAAVYAPKTDVTVTSSADFMGAILGKTVSVTGSGAFHYDAYLGESVVGPDPNNSSEGKFQFLGFQYL</sequence>
<dbReference type="Pfam" id="PF23981">
    <property type="entry name" value="DUF7305"/>
    <property type="match status" value="1"/>
</dbReference>
<dbReference type="HOGENOM" id="CLU_497717_0_0_6"/>
<feature type="domain" description="DUF7305" evidence="1">
    <location>
        <begin position="490"/>
        <end position="625"/>
    </location>
</feature>
<organism evidence="2 3">
    <name type="scientific">Pseudoalteromonas piratica</name>
    <dbReference type="NCBI Taxonomy" id="1348114"/>
    <lineage>
        <taxon>Bacteria</taxon>
        <taxon>Pseudomonadati</taxon>
        <taxon>Pseudomonadota</taxon>
        <taxon>Gammaproteobacteria</taxon>
        <taxon>Alteromonadales</taxon>
        <taxon>Pseudoalteromonadaceae</taxon>
        <taxon>Pseudoalteromonas</taxon>
    </lineage>
</organism>
<dbReference type="Proteomes" id="UP000030341">
    <property type="component" value="Chromosome 1"/>
</dbReference>
<dbReference type="RefSeq" id="WP_038640002.1">
    <property type="nucleotide sequence ID" value="NZ_CP009888.1"/>
</dbReference>